<keyword evidence="2" id="KW-0732">Signal</keyword>
<keyword evidence="5" id="KW-1185">Reference proteome</keyword>
<protein>
    <recommendedName>
        <fullName evidence="3">DUF8039 domain-containing protein</fullName>
    </recommendedName>
</protein>
<dbReference type="PANTHER" id="PTHR33018:SF34">
    <property type="entry name" value="OS02G0472350 PROTEIN"/>
    <property type="match status" value="1"/>
</dbReference>
<dbReference type="AlphaFoldDB" id="A0AAE0A2G2"/>
<proteinExistence type="predicted"/>
<feature type="chain" id="PRO_5041935657" description="DUF8039 domain-containing protein" evidence="2">
    <location>
        <begin position="16"/>
        <end position="502"/>
    </location>
</feature>
<feature type="compositionally biased region" description="Polar residues" evidence="1">
    <location>
        <begin position="97"/>
        <end position="111"/>
    </location>
</feature>
<feature type="compositionally biased region" description="Basic and acidic residues" evidence="1">
    <location>
        <begin position="288"/>
        <end position="297"/>
    </location>
</feature>
<evidence type="ECO:0000256" key="1">
    <source>
        <dbReference type="SAM" id="MobiDB-lite"/>
    </source>
</evidence>
<feature type="region of interest" description="Disordered" evidence="1">
    <location>
        <begin position="47"/>
        <end position="120"/>
    </location>
</feature>
<dbReference type="Pfam" id="PF03004">
    <property type="entry name" value="Transposase_24"/>
    <property type="match status" value="1"/>
</dbReference>
<evidence type="ECO:0000256" key="2">
    <source>
        <dbReference type="SAM" id="SignalP"/>
    </source>
</evidence>
<dbReference type="InterPro" id="IPR004252">
    <property type="entry name" value="Probable_transposase_24"/>
</dbReference>
<feature type="region of interest" description="Disordered" evidence="1">
    <location>
        <begin position="286"/>
        <end position="331"/>
    </location>
</feature>
<comment type="caution">
    <text evidence="4">The sequence shown here is derived from an EMBL/GenBank/DDBJ whole genome shotgun (WGS) entry which is preliminary data.</text>
</comment>
<accession>A0AAE0A2G2</accession>
<organism evidence="4 5">
    <name type="scientific">Dipteronia sinensis</name>
    <dbReference type="NCBI Taxonomy" id="43782"/>
    <lineage>
        <taxon>Eukaryota</taxon>
        <taxon>Viridiplantae</taxon>
        <taxon>Streptophyta</taxon>
        <taxon>Embryophyta</taxon>
        <taxon>Tracheophyta</taxon>
        <taxon>Spermatophyta</taxon>
        <taxon>Magnoliopsida</taxon>
        <taxon>eudicotyledons</taxon>
        <taxon>Gunneridae</taxon>
        <taxon>Pentapetalae</taxon>
        <taxon>rosids</taxon>
        <taxon>malvids</taxon>
        <taxon>Sapindales</taxon>
        <taxon>Sapindaceae</taxon>
        <taxon>Hippocastanoideae</taxon>
        <taxon>Acereae</taxon>
        <taxon>Dipteronia</taxon>
    </lineage>
</organism>
<evidence type="ECO:0000259" key="3">
    <source>
        <dbReference type="Pfam" id="PF26133"/>
    </source>
</evidence>
<gene>
    <name evidence="4" type="ORF">Dsin_022482</name>
</gene>
<dbReference type="Pfam" id="PF26133">
    <property type="entry name" value="DUF8039"/>
    <property type="match status" value="1"/>
</dbReference>
<name>A0AAE0A2G2_9ROSI</name>
<evidence type="ECO:0000313" key="5">
    <source>
        <dbReference type="Proteomes" id="UP001281410"/>
    </source>
</evidence>
<sequence length="502" mass="55736">MKVLVFSGYVLSCLAQTSKEGSKRAKRNQLAAIAAAIQRTRGRGIRIFDGASSSPHNTQPNTEEVPISPTTGGVASVSPTTDGSASVSHATERVPNVSPNEQGVLDESNTNKGKRKPRGRAKLSYLSKGKQLHVEFNTRGQPFGENAAKFSSLFGATTRELVPVTLKTWKDLAQDFRHQLWEHAQNKFDVDECHKKYTMQKMAKLWRDHISKVVKELRKKVECNGLNHATSDRFKRMKAKQKMLHTMSRKGYARLEDEMRKESETPDAITRVDVWIRGHTKKGGGFLNEDKRIEEANKNPTSSDKYSVKNDALTKALGPERRGRVRGLGFGATPSQMGAQVYNRDKVIQLEREVADLKKLVNTLVSGQKEMPANSSPSVSTNAQTSANHQAASKHQASSNLQASSNRKASVNIPPTSNLQGSKCKLLDWAGSGNVVALVEVESTNPQDLVHHVPLGPDNYKVWVHKEIVDRQPLFRPTRELFVIEDAVLSTIAWPIRFISFD</sequence>
<dbReference type="InterPro" id="IPR058352">
    <property type="entry name" value="DUF8039"/>
</dbReference>
<feature type="compositionally biased region" description="Polar residues" evidence="1">
    <location>
        <begin position="373"/>
        <end position="416"/>
    </location>
</feature>
<dbReference type="Proteomes" id="UP001281410">
    <property type="component" value="Unassembled WGS sequence"/>
</dbReference>
<feature type="signal peptide" evidence="2">
    <location>
        <begin position="1"/>
        <end position="15"/>
    </location>
</feature>
<feature type="region of interest" description="Disordered" evidence="1">
    <location>
        <begin position="369"/>
        <end position="416"/>
    </location>
</feature>
<evidence type="ECO:0000313" key="4">
    <source>
        <dbReference type="EMBL" id="KAK3199067.1"/>
    </source>
</evidence>
<reference evidence="4" key="1">
    <citation type="journal article" date="2023" name="Plant J.">
        <title>Genome sequences and population genomics provide insights into the demographic history, inbreeding, and mutation load of two 'living fossil' tree species of Dipteronia.</title>
        <authorList>
            <person name="Feng Y."/>
            <person name="Comes H.P."/>
            <person name="Chen J."/>
            <person name="Zhu S."/>
            <person name="Lu R."/>
            <person name="Zhang X."/>
            <person name="Li P."/>
            <person name="Qiu J."/>
            <person name="Olsen K.M."/>
            <person name="Qiu Y."/>
        </authorList>
    </citation>
    <scope>NUCLEOTIDE SEQUENCE</scope>
    <source>
        <strain evidence="4">NBL</strain>
    </source>
</reference>
<feature type="compositionally biased region" description="Polar residues" evidence="1">
    <location>
        <begin position="51"/>
        <end position="89"/>
    </location>
</feature>
<dbReference type="PANTHER" id="PTHR33018">
    <property type="entry name" value="OS10G0338966 PROTEIN-RELATED"/>
    <property type="match status" value="1"/>
</dbReference>
<feature type="domain" description="DUF8039" evidence="3">
    <location>
        <begin position="422"/>
        <end position="501"/>
    </location>
</feature>
<dbReference type="EMBL" id="JANJYJ010000007">
    <property type="protein sequence ID" value="KAK3199067.1"/>
    <property type="molecule type" value="Genomic_DNA"/>
</dbReference>